<dbReference type="GO" id="GO:0003997">
    <property type="term" value="F:acyl-CoA oxidase activity"/>
    <property type="evidence" value="ECO:0007669"/>
    <property type="project" value="InterPro"/>
</dbReference>
<keyword evidence="6" id="KW-0597">Phosphoprotein</keyword>
<dbReference type="OrthoDB" id="538336at2759"/>
<dbReference type="Gene3D" id="3.30.420.10">
    <property type="entry name" value="Ribonuclease H-like superfamily/Ribonuclease H"/>
    <property type="match status" value="2"/>
</dbReference>
<evidence type="ECO:0000256" key="5">
    <source>
        <dbReference type="ARBA" id="ARBA00012180"/>
    </source>
</evidence>
<protein>
    <recommendedName>
        <fullName evidence="5">ribonuclease H</fullName>
        <ecNumber evidence="5">3.1.26.4</ecNumber>
    </recommendedName>
</protein>
<evidence type="ECO:0000256" key="7">
    <source>
        <dbReference type="ARBA" id="ARBA00022630"/>
    </source>
</evidence>
<dbReference type="InterPro" id="IPR001584">
    <property type="entry name" value="Integrase_cat-core"/>
</dbReference>
<comment type="similarity">
    <text evidence="3">Belongs to the acyl-CoA oxidase family.</text>
</comment>
<comment type="subcellular location">
    <subcellularLocation>
        <location evidence="2">Peroxisome</location>
    </subcellularLocation>
</comment>
<dbReference type="GO" id="GO:0003676">
    <property type="term" value="F:nucleic acid binding"/>
    <property type="evidence" value="ECO:0007669"/>
    <property type="project" value="InterPro"/>
</dbReference>
<evidence type="ECO:0000256" key="8">
    <source>
        <dbReference type="ARBA" id="ARBA00022827"/>
    </source>
</evidence>
<dbReference type="GO" id="GO:0004523">
    <property type="term" value="F:RNA-DNA hybrid ribonuclease activity"/>
    <property type="evidence" value="ECO:0007669"/>
    <property type="project" value="UniProtKB-EC"/>
</dbReference>
<evidence type="ECO:0000313" key="16">
    <source>
        <dbReference type="EMBL" id="RMB98950.1"/>
    </source>
</evidence>
<keyword evidence="8" id="KW-0274">FAD</keyword>
<evidence type="ECO:0000256" key="4">
    <source>
        <dbReference type="ARBA" id="ARBA00010879"/>
    </source>
</evidence>
<feature type="domain" description="RNase H type-1" evidence="14">
    <location>
        <begin position="500"/>
        <end position="651"/>
    </location>
</feature>
<evidence type="ECO:0000256" key="10">
    <source>
        <dbReference type="ARBA" id="ARBA00023002"/>
    </source>
</evidence>
<evidence type="ECO:0000256" key="12">
    <source>
        <dbReference type="ARBA" id="ARBA00023140"/>
    </source>
</evidence>
<dbReference type="InterPro" id="IPR000477">
    <property type="entry name" value="RT_dom"/>
</dbReference>
<accession>A0A3M0JF53</accession>
<dbReference type="PROSITE" id="PS50878">
    <property type="entry name" value="RT_POL"/>
    <property type="match status" value="1"/>
</dbReference>
<dbReference type="GO" id="GO:0033540">
    <property type="term" value="P:fatty acid beta-oxidation using acyl-CoA oxidase"/>
    <property type="evidence" value="ECO:0007669"/>
    <property type="project" value="TreeGrafter"/>
</dbReference>
<dbReference type="Proteomes" id="UP000269221">
    <property type="component" value="Unassembled WGS sequence"/>
</dbReference>
<comment type="similarity">
    <text evidence="4">Belongs to the beta type-B retroviral polymerase family. HERV class-II K(HML-2) pol subfamily.</text>
</comment>
<dbReference type="InterPro" id="IPR029320">
    <property type="entry name" value="Acyl-CoA_ox_N"/>
</dbReference>
<evidence type="ECO:0000256" key="3">
    <source>
        <dbReference type="ARBA" id="ARBA00006288"/>
    </source>
</evidence>
<evidence type="ECO:0000259" key="15">
    <source>
        <dbReference type="PROSITE" id="PS50994"/>
    </source>
</evidence>
<dbReference type="Pfam" id="PF00078">
    <property type="entry name" value="RVT_1"/>
    <property type="match status" value="1"/>
</dbReference>
<dbReference type="Gene3D" id="1.10.340.70">
    <property type="match status" value="1"/>
</dbReference>
<dbReference type="Pfam" id="PF17919">
    <property type="entry name" value="RT_RNaseH_2"/>
    <property type="match status" value="1"/>
</dbReference>
<dbReference type="Gene3D" id="3.30.70.270">
    <property type="match status" value="2"/>
</dbReference>
<feature type="domain" description="Integrase catalytic" evidence="15">
    <location>
        <begin position="775"/>
        <end position="849"/>
    </location>
</feature>
<dbReference type="InterPro" id="IPR009100">
    <property type="entry name" value="AcylCoA_DH/oxidase_NM_dom_sf"/>
</dbReference>
<keyword evidence="10" id="KW-0560">Oxidoreductase</keyword>
<organism evidence="16 17">
    <name type="scientific">Hirundo rustica rustica</name>
    <dbReference type="NCBI Taxonomy" id="333673"/>
    <lineage>
        <taxon>Eukaryota</taxon>
        <taxon>Metazoa</taxon>
        <taxon>Chordata</taxon>
        <taxon>Craniata</taxon>
        <taxon>Vertebrata</taxon>
        <taxon>Euteleostomi</taxon>
        <taxon>Archelosauria</taxon>
        <taxon>Archosauria</taxon>
        <taxon>Dinosauria</taxon>
        <taxon>Saurischia</taxon>
        <taxon>Theropoda</taxon>
        <taxon>Coelurosauria</taxon>
        <taxon>Aves</taxon>
        <taxon>Neognathae</taxon>
        <taxon>Neoaves</taxon>
        <taxon>Telluraves</taxon>
        <taxon>Australaves</taxon>
        <taxon>Passeriformes</taxon>
        <taxon>Sylvioidea</taxon>
        <taxon>Hirundinidae</taxon>
        <taxon>Hirundo</taxon>
    </lineage>
</organism>
<dbReference type="PROSITE" id="PS50879">
    <property type="entry name" value="RNASE_H_1"/>
    <property type="match status" value="1"/>
</dbReference>
<keyword evidence="9" id="KW-0276">Fatty acid metabolism</keyword>
<dbReference type="FunFam" id="1.20.140.10:FF:000005">
    <property type="entry name" value="Acyl-coenzyme A oxidase"/>
    <property type="match status" value="1"/>
</dbReference>
<evidence type="ECO:0000259" key="14">
    <source>
        <dbReference type="PROSITE" id="PS50879"/>
    </source>
</evidence>
<dbReference type="Gene3D" id="3.10.20.370">
    <property type="match status" value="1"/>
</dbReference>
<dbReference type="PROSITE" id="PS50994">
    <property type="entry name" value="INTEGRASE"/>
    <property type="match status" value="1"/>
</dbReference>
<evidence type="ECO:0000256" key="9">
    <source>
        <dbReference type="ARBA" id="ARBA00022832"/>
    </source>
</evidence>
<dbReference type="InterPro" id="IPR055060">
    <property type="entry name" value="ACOX_C_alpha1"/>
</dbReference>
<evidence type="ECO:0000256" key="2">
    <source>
        <dbReference type="ARBA" id="ARBA00004275"/>
    </source>
</evidence>
<evidence type="ECO:0000256" key="6">
    <source>
        <dbReference type="ARBA" id="ARBA00022553"/>
    </source>
</evidence>
<keyword evidence="11" id="KW-0443">Lipid metabolism</keyword>
<dbReference type="EC" id="3.1.26.4" evidence="5"/>
<gene>
    <name evidence="16" type="ORF">DUI87_24495</name>
</gene>
<dbReference type="InterPro" id="IPR036397">
    <property type="entry name" value="RNaseH_sf"/>
</dbReference>
<comment type="cofactor">
    <cofactor evidence="1">
        <name>FAD</name>
        <dbReference type="ChEBI" id="CHEBI:57692"/>
    </cofactor>
</comment>
<dbReference type="SUPFAM" id="SSF47203">
    <property type="entry name" value="Acyl-CoA dehydrogenase C-terminal domain-like"/>
    <property type="match status" value="2"/>
</dbReference>
<dbReference type="GO" id="GO:0005504">
    <property type="term" value="F:fatty acid binding"/>
    <property type="evidence" value="ECO:0007669"/>
    <property type="project" value="TreeGrafter"/>
</dbReference>
<dbReference type="PANTHER" id="PTHR10909:SF344">
    <property type="entry name" value="PEROXISOMAL ACYL-COENZYME A OXIDASE 2"/>
    <property type="match status" value="1"/>
</dbReference>
<dbReference type="Pfam" id="PF01756">
    <property type="entry name" value="ACOX"/>
    <property type="match status" value="1"/>
</dbReference>
<evidence type="ECO:0000259" key="13">
    <source>
        <dbReference type="PROSITE" id="PS50878"/>
    </source>
</evidence>
<dbReference type="InterPro" id="IPR036250">
    <property type="entry name" value="AcylCo_DH-like_C"/>
</dbReference>
<sequence>MKVKIMKLTAGDIEEINPEVWAEGGKSGLLNIPPIEVKMQPGTPPIRIKQYPMSLEGKKGLIPIIEQLLKEGILEPCMSPHNTPILAVKKAEGKYRLVQDLREINKRTITKHPVVPNPYNLLSQIPQEHAWFTTIDLKDAFWACPLAEESRDWFAFEWDHPETKRRQQLRWTRLPQGFTESPNLFGQALERLLEQFTPEGQVQILQYVDDLLISGENQLEVRTTSIKLLNFLGEKGLKVSKRKLQFVKPEVTYLGHLIGKGYKKLSPERIAGIIAIPAPKTKRDIRKLLGLFGYCRHWIDEYTQNVRFLYDKLVSPEPIEWTQEDEKQLEKLKNKLSTAPVLSLPDLKKEFDLFVNTEGGVAYGVLAQEWGGCKKPIAFLSKILDPVARGWPACLQAVAATAVLVEESQKLTLNGKIQIHTPHDIKTVLSQKAPGWVTDSRILKYEITLINSENLRLTVSKNLNPAQFLSGEPPPDLEHDCLELMSLQTKVREDLESTPLPYGKRLFTDGSSRVLEGKRVSGYAVVEGSTIEDIQVRETGKLPSSWSAQLCEIYAVKRGLDLLGGDQGTIYTDSKYAFGIVHTFGKIWEERGYLNSKGKDLVHKEMIRSVLTSLLKPIEIAVVHVKGHQKETTFEGKGNQLADKEAKRAAQDPKGSIRILALNETSGEEGGEEKPKYDRTELKAIKDLGMRKGEHGEWLTPDGRKFLNKPLARRILTEIHELTHWGTQGLCDHFLKENFCIGIYSIAKAITQGCTICQKVNQRIARKAIPGGRELALRPFQSIQIDFTEMPQIQGYKHLLVMVDHLTHWIEVFPTKKETAEVVVKILLEHIIPRYGYNILANLPKPLLAVPTPPSGIHRRCQCQRSPVPLQGSTGSRMALLETTKYSQGSVPGSVNPDLASERQTASFGVEKLTALLDGGTEQTRIRRAVVEAIESDPVFSRENQYFQTQNERYEAAVRKAVHLQKKMHEMGWTENGPEYKYIYRALSGDVAFLLHRVFMRSISVLGSDKQIAKWIPLATQHKLIGSYAQTELGHGTYLQGLETTAVFDIATQEFILNTPKISAMKWWPGDMGRSATHTVVFAQLYIHGKCYGIHPFIVQIRSLQDHSLCPGITAGDIGPKMNFEHIDNGYLLLKNVRIPRENMLSKFCEVQPDGTYVRQGSQKINYFTMTTVRISLISDEVLTPLMKACTIAIRYSVVRRQSKLKPGEQEAKILDYQTQQEKLLPQLAAAYAFHFINDYLQELFNRGYREIQRKNFDMLPELHALSSGFKAVITQHCTAGVEICLRACGGHGYSLLSGLPSLYTKILASCIYEGENTILLLQTARFLIKCFMAANAGQPVPPSVTYLAAVKHGKCPAKNKLDFLSPDIYTEAYQHVAVRLISSTAAKLQDLIQTGVKKHDAWNQCTVQLVQAAKAHCHYIAVKNFAETVEKLETKAGIQKIMKHLCDLFALHGIFSNTGAFLHDGYTSAAQMDMVTASYLDLLAVIRKDAVPLVDAFDFTDKSLNSALGSYDGQVYQRLYEWAQKSPTNQMSPAYERYLKPLLHNTLSKL</sequence>
<reference evidence="16 17" key="1">
    <citation type="submission" date="2018-07" db="EMBL/GenBank/DDBJ databases">
        <title>A high quality draft genome assembly of the barn swallow (H. rustica rustica).</title>
        <authorList>
            <person name="Formenti G."/>
            <person name="Chiara M."/>
            <person name="Poveda L."/>
            <person name="Francoijs K.-J."/>
            <person name="Bonisoli-Alquati A."/>
            <person name="Canova L."/>
            <person name="Gianfranceschi L."/>
            <person name="Horner D.S."/>
            <person name="Saino N."/>
        </authorList>
    </citation>
    <scope>NUCLEOTIDE SEQUENCE [LARGE SCALE GENOMIC DNA]</scope>
    <source>
        <strain evidence="16">Chelidonia</strain>
        <tissue evidence="16">Blood</tissue>
    </source>
</reference>
<dbReference type="PANTHER" id="PTHR10909">
    <property type="entry name" value="ELECTRON TRANSPORT OXIDOREDUCTASE"/>
    <property type="match status" value="1"/>
</dbReference>
<dbReference type="GO" id="GO:0071949">
    <property type="term" value="F:FAD binding"/>
    <property type="evidence" value="ECO:0007669"/>
    <property type="project" value="InterPro"/>
</dbReference>
<keyword evidence="7" id="KW-0285">Flavoprotein</keyword>
<dbReference type="Pfam" id="PF22924">
    <property type="entry name" value="ACOX_C_alpha1"/>
    <property type="match status" value="1"/>
</dbReference>
<dbReference type="Pfam" id="PF00075">
    <property type="entry name" value="RNase_H"/>
    <property type="match status" value="1"/>
</dbReference>
<dbReference type="Pfam" id="PF14749">
    <property type="entry name" value="Acyl-CoA_ox_N"/>
    <property type="match status" value="1"/>
</dbReference>
<keyword evidence="12" id="KW-0576">Peroxisome</keyword>
<dbReference type="FunFam" id="1.20.140.10:FF:000007">
    <property type="entry name" value="Acyl-coenzyme A oxidase"/>
    <property type="match status" value="1"/>
</dbReference>
<dbReference type="Gene3D" id="1.20.140.10">
    <property type="entry name" value="Butyryl-CoA Dehydrogenase, subunit A, domain 3"/>
    <property type="match status" value="2"/>
</dbReference>
<comment type="caution">
    <text evidence="16">The sequence shown here is derived from an EMBL/GenBank/DDBJ whole genome shotgun (WGS) entry which is preliminary data.</text>
</comment>
<dbReference type="GO" id="GO:0033791">
    <property type="term" value="F:3alpha,7alpha,12alpha-trihydroxy-5beta-cholestanoyl-CoA 24-hydroxylase activity"/>
    <property type="evidence" value="ECO:0007669"/>
    <property type="project" value="TreeGrafter"/>
</dbReference>
<dbReference type="FunFam" id="1.10.540.10:FF:000006">
    <property type="entry name" value="Acyl-coenzyme A oxidase"/>
    <property type="match status" value="1"/>
</dbReference>
<dbReference type="GO" id="GO:0000038">
    <property type="term" value="P:very long-chain fatty acid metabolic process"/>
    <property type="evidence" value="ECO:0007669"/>
    <property type="project" value="TreeGrafter"/>
</dbReference>
<dbReference type="GO" id="GO:0005777">
    <property type="term" value="C:peroxisome"/>
    <property type="evidence" value="ECO:0007669"/>
    <property type="project" value="UniProtKB-SubCell"/>
</dbReference>
<dbReference type="InterPro" id="IPR046373">
    <property type="entry name" value="Acyl-CoA_Oxase/DH_mid-dom_sf"/>
</dbReference>
<dbReference type="STRING" id="333673.A0A3M0JF53"/>
<dbReference type="InterPro" id="IPR043502">
    <property type="entry name" value="DNA/RNA_pol_sf"/>
</dbReference>
<dbReference type="GO" id="GO:0015074">
    <property type="term" value="P:DNA integration"/>
    <property type="evidence" value="ECO:0007669"/>
    <property type="project" value="InterPro"/>
</dbReference>
<dbReference type="SUPFAM" id="SSF56672">
    <property type="entry name" value="DNA/RNA polymerases"/>
    <property type="match status" value="1"/>
</dbReference>
<name>A0A3M0JF53_HIRRU</name>
<evidence type="ECO:0000256" key="11">
    <source>
        <dbReference type="ARBA" id="ARBA00023098"/>
    </source>
</evidence>
<evidence type="ECO:0000313" key="17">
    <source>
        <dbReference type="Proteomes" id="UP000269221"/>
    </source>
</evidence>
<dbReference type="SUPFAM" id="SSF53098">
    <property type="entry name" value="Ribonuclease H-like"/>
    <property type="match status" value="2"/>
</dbReference>
<dbReference type="InterPro" id="IPR037069">
    <property type="entry name" value="AcylCoA_DH/ox_N_sf"/>
</dbReference>
<dbReference type="InterPro" id="IPR002655">
    <property type="entry name" value="Acyl-CoA_oxidase_C"/>
</dbReference>
<dbReference type="GO" id="GO:0055088">
    <property type="term" value="P:lipid homeostasis"/>
    <property type="evidence" value="ECO:0007669"/>
    <property type="project" value="TreeGrafter"/>
</dbReference>
<dbReference type="InterPro" id="IPR002156">
    <property type="entry name" value="RNaseH_domain"/>
</dbReference>
<evidence type="ECO:0000256" key="1">
    <source>
        <dbReference type="ARBA" id="ARBA00001974"/>
    </source>
</evidence>
<dbReference type="SUPFAM" id="SSF56645">
    <property type="entry name" value="Acyl-CoA dehydrogenase NM domain-like"/>
    <property type="match status" value="1"/>
</dbReference>
<dbReference type="InterPro" id="IPR043128">
    <property type="entry name" value="Rev_trsase/Diguanyl_cyclase"/>
</dbReference>
<proteinExistence type="inferred from homology"/>
<dbReference type="Gene3D" id="2.40.110.10">
    <property type="entry name" value="Butyryl-CoA Dehydrogenase, subunit A, domain 2"/>
    <property type="match status" value="1"/>
</dbReference>
<keyword evidence="17" id="KW-1185">Reference proteome</keyword>
<dbReference type="FunFam" id="2.40.110.10:FF:000003">
    <property type="entry name" value="Acyl-coenzyme A oxidase"/>
    <property type="match status" value="1"/>
</dbReference>
<dbReference type="Gene3D" id="1.10.540.10">
    <property type="entry name" value="Acyl-CoA dehydrogenase/oxidase, N-terminal domain"/>
    <property type="match status" value="1"/>
</dbReference>
<feature type="domain" description="Reverse transcriptase" evidence="13">
    <location>
        <begin position="69"/>
        <end position="258"/>
    </location>
</feature>
<dbReference type="EMBL" id="QRBI01000151">
    <property type="protein sequence ID" value="RMB98950.1"/>
    <property type="molecule type" value="Genomic_DNA"/>
</dbReference>
<dbReference type="InterPro" id="IPR012258">
    <property type="entry name" value="Acyl-CoA_oxidase"/>
</dbReference>
<dbReference type="InterPro" id="IPR041577">
    <property type="entry name" value="RT_RNaseH_2"/>
</dbReference>
<dbReference type="InterPro" id="IPR012337">
    <property type="entry name" value="RNaseH-like_sf"/>
</dbReference>
<dbReference type="Gene3D" id="3.10.10.10">
    <property type="entry name" value="HIV Type 1 Reverse Transcriptase, subunit A, domain 1"/>
    <property type="match status" value="1"/>
</dbReference>